<feature type="domain" description="BTB" evidence="2">
    <location>
        <begin position="894"/>
        <end position="962"/>
    </location>
</feature>
<name>A0A409XE40_PSICY</name>
<dbReference type="Gene3D" id="3.30.710.10">
    <property type="entry name" value="Potassium Channel Kv1.1, Chain A"/>
    <property type="match status" value="1"/>
</dbReference>
<evidence type="ECO:0000313" key="3">
    <source>
        <dbReference type="EMBL" id="PPQ88994.1"/>
    </source>
</evidence>
<gene>
    <name evidence="3" type="ORF">CVT25_005093</name>
</gene>
<dbReference type="EMBL" id="NHYD01001970">
    <property type="protein sequence ID" value="PPQ88994.1"/>
    <property type="molecule type" value="Genomic_DNA"/>
</dbReference>
<dbReference type="Proteomes" id="UP000283269">
    <property type="component" value="Unassembled WGS sequence"/>
</dbReference>
<evidence type="ECO:0000313" key="4">
    <source>
        <dbReference type="Proteomes" id="UP000283269"/>
    </source>
</evidence>
<dbReference type="STRING" id="93625.A0A409XE40"/>
<reference evidence="3 4" key="1">
    <citation type="journal article" date="2018" name="Evol. Lett.">
        <title>Horizontal gene cluster transfer increased hallucinogenic mushroom diversity.</title>
        <authorList>
            <person name="Reynolds H.T."/>
            <person name="Vijayakumar V."/>
            <person name="Gluck-Thaler E."/>
            <person name="Korotkin H.B."/>
            <person name="Matheny P.B."/>
            <person name="Slot J.C."/>
        </authorList>
    </citation>
    <scope>NUCLEOTIDE SEQUENCE [LARGE SCALE GENOMIC DNA]</scope>
    <source>
        <strain evidence="3 4">2631</strain>
    </source>
</reference>
<proteinExistence type="predicted"/>
<feature type="region of interest" description="Disordered" evidence="1">
    <location>
        <begin position="398"/>
        <end position="462"/>
    </location>
</feature>
<dbReference type="SUPFAM" id="SSF54695">
    <property type="entry name" value="POZ domain"/>
    <property type="match status" value="1"/>
</dbReference>
<feature type="compositionally biased region" description="Pro residues" evidence="1">
    <location>
        <begin position="263"/>
        <end position="275"/>
    </location>
</feature>
<comment type="caution">
    <text evidence="3">The sequence shown here is derived from an EMBL/GenBank/DDBJ whole genome shotgun (WGS) entry which is preliminary data.</text>
</comment>
<feature type="compositionally biased region" description="Low complexity" evidence="1">
    <location>
        <begin position="566"/>
        <end position="581"/>
    </location>
</feature>
<dbReference type="Pfam" id="PF00651">
    <property type="entry name" value="BTB"/>
    <property type="match status" value="1"/>
</dbReference>
<feature type="compositionally biased region" description="Polar residues" evidence="1">
    <location>
        <begin position="414"/>
        <end position="431"/>
    </location>
</feature>
<dbReference type="OrthoDB" id="2367075at2759"/>
<dbReference type="PROSITE" id="PS50097">
    <property type="entry name" value="BTB"/>
    <property type="match status" value="1"/>
</dbReference>
<feature type="region of interest" description="Disordered" evidence="1">
    <location>
        <begin position="295"/>
        <end position="385"/>
    </location>
</feature>
<dbReference type="InterPro" id="IPR000210">
    <property type="entry name" value="BTB/POZ_dom"/>
</dbReference>
<protein>
    <recommendedName>
        <fullName evidence="2">BTB domain-containing protein</fullName>
    </recommendedName>
</protein>
<dbReference type="InterPro" id="IPR011333">
    <property type="entry name" value="SKP1/BTB/POZ_sf"/>
</dbReference>
<feature type="region of interest" description="Disordered" evidence="1">
    <location>
        <begin position="773"/>
        <end position="798"/>
    </location>
</feature>
<feature type="compositionally biased region" description="Polar residues" evidence="1">
    <location>
        <begin position="542"/>
        <end position="556"/>
    </location>
</feature>
<feature type="compositionally biased region" description="Low complexity" evidence="1">
    <location>
        <begin position="368"/>
        <end position="382"/>
    </location>
</feature>
<feature type="compositionally biased region" description="Polar residues" evidence="1">
    <location>
        <begin position="442"/>
        <end position="457"/>
    </location>
</feature>
<dbReference type="SMART" id="SM00225">
    <property type="entry name" value="BTB"/>
    <property type="match status" value="1"/>
</dbReference>
<feature type="compositionally biased region" description="Polar residues" evidence="1">
    <location>
        <begin position="194"/>
        <end position="206"/>
    </location>
</feature>
<feature type="region of interest" description="Disordered" evidence="1">
    <location>
        <begin position="184"/>
        <end position="206"/>
    </location>
</feature>
<accession>A0A409XE40</accession>
<feature type="region of interest" description="Disordered" evidence="1">
    <location>
        <begin position="515"/>
        <end position="595"/>
    </location>
</feature>
<evidence type="ECO:0000259" key="2">
    <source>
        <dbReference type="PROSITE" id="PS50097"/>
    </source>
</evidence>
<dbReference type="InParanoid" id="A0A409XE40"/>
<organism evidence="3 4">
    <name type="scientific">Psilocybe cyanescens</name>
    <dbReference type="NCBI Taxonomy" id="93625"/>
    <lineage>
        <taxon>Eukaryota</taxon>
        <taxon>Fungi</taxon>
        <taxon>Dikarya</taxon>
        <taxon>Basidiomycota</taxon>
        <taxon>Agaricomycotina</taxon>
        <taxon>Agaricomycetes</taxon>
        <taxon>Agaricomycetidae</taxon>
        <taxon>Agaricales</taxon>
        <taxon>Agaricineae</taxon>
        <taxon>Strophariaceae</taxon>
        <taxon>Psilocybe</taxon>
    </lineage>
</organism>
<dbReference type="CDD" id="cd18186">
    <property type="entry name" value="BTB_POZ_ZBTB_KLHL-like"/>
    <property type="match status" value="1"/>
</dbReference>
<sequence length="1093" mass="119106">MVSPTVKLNNRPTFSSKQATPSYVLVPVESLANSPTSSTGSASILDWNSNSDGELLQLSSPATLTATPSPPALSPSIVFSLPLADDSRLETPSSSSDLEDPFLAQWEMTPEQYTPFFDGLMAPAPICRGDSGVVVDDSTAPVDPVPLAHDPEAVKSISQLQPRYWEDFDRIKEECLFLSDGMHSPQADGGVDDSPNSTASCTNPDTSMTSTIRIPYLPGSSFSASMATTTKARNAIVTDTDPTPPTPVMEVAHNTITINMPSVMPPVPSTSTPPEPAKEDENAEAISIGEYLQRKAMSAEESAPRATTPHVEEIPSRPASTNSGLSYFTQPNSPVIANVEASTDGADDDDDSRNGHGSDSDAEGSIESTPSSPTPVKVTTPPDNISLTWRPAQIVAIPALEPSQRPSCMDDLLSRSTNNKSPSQRNSQITSLPGLFWRLPSPTGSYQDPQSAPSSPRYSPVQEFSAPASVCSSRASSPRAPILPSVNYAIRSAPIYGMAKGAGARARYSLSPEFPRRNLAGFPNHTARSPEFPRRTLDSDVPNISSLLNSVKISSQPEEDTPMAISRPLPRSAFSSSPASFQQEQELPKSPAPNIPQWLVNAAKCSQFSGATTSTAQKLRPPLPPVPVSKYDATPQFALRSDLVTRSPDNEPEYFAEALPSSWSTHLQGTPPPPPFSPQSNVEDNAWHSPAMSLDTPLQSAPADTLPTVTPFVHLGPYTYGNGWNWPYRDPALSTNVPMTNPSLVPRPPPHFYSPQQQRTPFHGHISAPAHAQYTGSTLPRDRKLPAPSSPNWDPPPRRLRFAPLPSSSGPYRLGVGLGEGPASAVSPYTPMPPMPPAAFYNNSYIYQTPLPHPPVIPQIFPNPPSTNVNATPAMSMSVFSNNTHPSSKKYWFADATVVFRVEDCLYRVHRHFFDRHSDTLSRMLATYWYDPTNHVYLPDVKKIEFERLLSIFYPTDLTKPDITTVSGWTSILALGKKWQMVQIKALAIQKLGPLTTAVEKISIAKKHAFSPNHEWLLPAYTELCSRRSPLSLEEAEELDLPTVMKIWEVQHNILNMIYRGMCSDSRIAELVKEKFGFTSYSFWEFGPDGAHI</sequence>
<keyword evidence="4" id="KW-1185">Reference proteome</keyword>
<feature type="region of interest" description="Disordered" evidence="1">
    <location>
        <begin position="259"/>
        <end position="278"/>
    </location>
</feature>
<dbReference type="AlphaFoldDB" id="A0A409XE40"/>
<feature type="compositionally biased region" description="Polar residues" evidence="1">
    <location>
        <begin position="318"/>
        <end position="335"/>
    </location>
</feature>
<feature type="region of interest" description="Disordered" evidence="1">
    <location>
        <begin position="663"/>
        <end position="703"/>
    </location>
</feature>
<evidence type="ECO:0000256" key="1">
    <source>
        <dbReference type="SAM" id="MobiDB-lite"/>
    </source>
</evidence>